<dbReference type="Proteomes" id="UP001597413">
    <property type="component" value="Unassembled WGS sequence"/>
</dbReference>
<reference evidence="5" key="1">
    <citation type="journal article" date="2019" name="Int. J. Syst. Evol. Microbiol.">
        <title>The Global Catalogue of Microorganisms (GCM) 10K type strain sequencing project: providing services to taxonomists for standard genome sequencing and annotation.</title>
        <authorList>
            <consortium name="The Broad Institute Genomics Platform"/>
            <consortium name="The Broad Institute Genome Sequencing Center for Infectious Disease"/>
            <person name="Wu L."/>
            <person name="Ma J."/>
        </authorList>
    </citation>
    <scope>NUCLEOTIDE SEQUENCE [LARGE SCALE GENOMIC DNA]</scope>
    <source>
        <strain evidence="5">CCUG 55131</strain>
    </source>
</reference>
<dbReference type="RefSeq" id="WP_377392494.1">
    <property type="nucleotide sequence ID" value="NZ_JBHUIX010000013.1"/>
</dbReference>
<sequence>MAFAGLTRDEVSALLAMRCFPEIAQVHLRVVEDSADIQLFSEQFQGLTAARLDLLHRLLRLARGIGASFAELDLLLLALKAAGAITTLDSVDASGRPRFLALAPLLALAARLGLDREAAAALAGPLPETGLRAGQNGLIDRVFDRRALFGVVGQNADGSPRYAPTATLKADRTADTVAAPLAAGLGVSGAELSGLLTLLGKDLTTDIVLDAEALVRLWRLSHVMRGLNRTAEELAALARVVTGGAAPVSVAHMQAVIDWHDRLCAADIAPAEAVLVLTGTEHDTHRFAATPATAAALVAQLQTETAADKTGLLAAALAETHGVSVSEVQHSYLGKLTTATLADAAMATALAAPLTNGQPDTSADLLPLLALMRELERARRMVSAFALSPIAVAALGDAPGLWGIADPAALGVTDWHALSDYAALARLAREREPELLAALAGYDGATFESGAITLMAELANLPAPVLRSVQEAMVLPAAPVAALSHLVAAARAADRLGVNGGALVQIATAQPSQSAADILRGAAQARYRGTARATEALSALEARVNELRRDAICAFIIGHYDRFKFRDRGDLYAFFLLDPEMSGCFTTSRVIAAVSSLQTYITRCLLNLEQSDPLLNPALPNLRVDPTWLPAEEWDWSKNYRVWEANRKVFLYPENYIDPALRDDKTHLFKALEDELMQQEVSLASAEEAYKRYLAGFADLAALRYAGALAQAPAPLWAEIAAHLPKALTATQQNAAKTASVIKMTGASMPVQAYDSDWTEGAFPRFHLSEAADPRTYYLFAHTGRAPNRYFYRSYRPDGDVWGNWQPMEVPIEAARVSPILHHGRLYLFWNDIKYKELNNFSGGDSVPGGVRFEVKTHYATRNEDGSWSTVQKMPLGAMTLPRDEVYQRVLGRYPLDDEERDAIKEDVFQQFCRDVFGKPYAALGQTDAEPMQLHYIWSQEEGVQEVIYRTGALNVTSGPIHISSSGASFRVLNNQFGGSTPIALEISAFGLSFSLVAQARIIGPTACVVETDVLSLRLGLSAETQPTTIYSTRSGLSLARGELTDARVTQLDRRASYRALTAGTRAFLKPEYDLCRVGSITSFFVETGHTSFTEAPRTISQQPWGAATLSLPADLGGVTAVPLSTVLTEELTETLHARGLEAFLDLPTQTLRNDQGQRLDFRGPYGLYYWEMFFHIPFLIARHCNATGKFREARWWYERIFNPTSPESPADVKPSDHNWRFCQFREASLPKLRDILTDTRAIAAYKTDPFDPHAIAALRRSAYMKAVVMAYVDNLVDWADALFARDTRESVNEALMLYRFARDVLGDKPVEAGECKTAESLTYEKIASSGRAGSEFLVLLENVLINQRNGQEYSRKPLMQDLLNRAEFAAFPHEGVAAVSLEMIEARAGAARLSDRFVEARLRMKTDTTTRVRLGDGTEMTAAEAVARDKLTVAPRYGMAATRSSIHALPGAEIAVRAKKQTHLPSEIAERLKIDRVTLADRVRVKPARTLPGPVVARTVSAAFCVPRNEDLLACWTRIDLQLFKIRNCQNISGQRRRLALTDPPIDPMMLVRARAAGLSLEDLAALAVGAGQSPRHRFRVLLQQARQAAQLTRDFGSALLLALEKKDAEELSRLQITHERNLQSLSRALRERRLSEAGRAYESAALQQQRAEARVAQLDALISGGLNPWEVLEQVSTHAATGLKIAESVVHLMAGITYLVPQVGSPFSMKYGGKELGDSGVEFALWTSAMAGVFTQLASSARLEASNQRREQGWRDERELARIDARERAVQSAMAEIRVAIAERELEIFDRERAQTEERERFFKDKFTGLGLYTHLAGSLGRLYRRAFALALETAREAERAYQFETDQTDSFIAADSWDAAHGGLLAGERLTLQLLELEQAHLRAGTRREEIRQAFSLAMLDPTELVNLRQTGACTLRLPEIAFETIYPGQYRRLIRSVRVSIPSVTGPRTNIGARLTLVRGDVRPEPGAALQERLAGKNEAISLSRGIDDSGSFEQSPNGERYLPFEGAGAVSEWRLELPASVRSFDYASIADVILDLDYTALQGDRAAADAALGAAITAHAATQGLYRMISLRHEMPDVWARLTMQPPATPGDIPLTLGDQHFPYLMQGRTLTAETLKLLLRPAPGQSVAPPPLAVDGVAVAWKAALYIALPGAAGEAGKLKGAELTVAGNPRKTWVLAGAEGALHGLAVGDLLLVLRYKASM</sequence>
<feature type="domain" description="ABC toxin N-terminal" evidence="3">
    <location>
        <begin position="544"/>
        <end position="673"/>
    </location>
</feature>
<proteinExistence type="predicted"/>
<keyword evidence="5" id="KW-1185">Reference proteome</keyword>
<accession>A0ABW5ACC9</accession>
<dbReference type="Pfam" id="PF18276">
    <property type="entry name" value="TcA_TcB_BD"/>
    <property type="match status" value="1"/>
</dbReference>
<gene>
    <name evidence="4" type="ORF">ACFSM0_14585</name>
</gene>
<evidence type="ECO:0000313" key="4">
    <source>
        <dbReference type="EMBL" id="MFD2175319.1"/>
    </source>
</evidence>
<organism evidence="4 5">
    <name type="scientific">Rhodobacter lacus</name>
    <dbReference type="NCBI Taxonomy" id="1641972"/>
    <lineage>
        <taxon>Bacteria</taxon>
        <taxon>Pseudomonadati</taxon>
        <taxon>Pseudomonadota</taxon>
        <taxon>Alphaproteobacteria</taxon>
        <taxon>Rhodobacterales</taxon>
        <taxon>Rhodobacter group</taxon>
        <taxon>Rhodobacter</taxon>
    </lineage>
</organism>
<dbReference type="InterPro" id="IPR046839">
    <property type="entry name" value="ABC_toxin_N"/>
</dbReference>
<feature type="domain" description="Neuraminidase-like" evidence="2">
    <location>
        <begin position="771"/>
        <end position="873"/>
    </location>
</feature>
<dbReference type="Pfam" id="PF18413">
    <property type="entry name" value="Neuraminidase"/>
    <property type="match status" value="1"/>
</dbReference>
<dbReference type="EMBL" id="JBHUIX010000013">
    <property type="protein sequence ID" value="MFD2175319.1"/>
    <property type="molecule type" value="Genomic_DNA"/>
</dbReference>
<protein>
    <submittedName>
        <fullName evidence="4">Neuraminidase-like domain-containing protein</fullName>
    </submittedName>
</protein>
<feature type="domain" description="Tc toxin complex TcA C-terminal TcB-binding" evidence="1">
    <location>
        <begin position="1773"/>
        <end position="2045"/>
    </location>
</feature>
<evidence type="ECO:0000259" key="2">
    <source>
        <dbReference type="Pfam" id="PF18413"/>
    </source>
</evidence>
<comment type="caution">
    <text evidence="4">The sequence shown here is derived from an EMBL/GenBank/DDBJ whole genome shotgun (WGS) entry which is preliminary data.</text>
</comment>
<dbReference type="Pfam" id="PF20220">
    <property type="entry name" value="ABC_toxin_N"/>
    <property type="match status" value="1"/>
</dbReference>
<dbReference type="InterPro" id="IPR041079">
    <property type="entry name" value="Neuraminidase-like"/>
</dbReference>
<dbReference type="InterPro" id="IPR040840">
    <property type="entry name" value="TcA_TcB_BD"/>
</dbReference>
<name>A0ABW5ACC9_9RHOB</name>
<evidence type="ECO:0000313" key="5">
    <source>
        <dbReference type="Proteomes" id="UP001597413"/>
    </source>
</evidence>
<evidence type="ECO:0000259" key="3">
    <source>
        <dbReference type="Pfam" id="PF20220"/>
    </source>
</evidence>
<evidence type="ECO:0000259" key="1">
    <source>
        <dbReference type="Pfam" id="PF18276"/>
    </source>
</evidence>